<dbReference type="AlphaFoldDB" id="A0A8K2A0J8"/>
<dbReference type="InterPro" id="IPR036250">
    <property type="entry name" value="AcylCo_DH-like_C"/>
</dbReference>
<dbReference type="Gene3D" id="1.10.540.10">
    <property type="entry name" value="Acyl-CoA dehydrogenase/oxidase, N-terminal domain"/>
    <property type="match status" value="1"/>
</dbReference>
<accession>A0A8K2A0J8</accession>
<evidence type="ECO:0000313" key="2">
    <source>
        <dbReference type="EMBL" id="NCJ07358.1"/>
    </source>
</evidence>
<dbReference type="InterPro" id="IPR009100">
    <property type="entry name" value="AcylCoA_DH/oxidase_NM_dom_sf"/>
</dbReference>
<dbReference type="InterPro" id="IPR037069">
    <property type="entry name" value="AcylCoA_DH/ox_N_sf"/>
</dbReference>
<dbReference type="Pfam" id="PF02771">
    <property type="entry name" value="Acyl-CoA_dh_N"/>
    <property type="match status" value="1"/>
</dbReference>
<dbReference type="Gene3D" id="2.40.110.10">
    <property type="entry name" value="Butyryl-CoA Dehydrogenase, subunit A, domain 2"/>
    <property type="match status" value="1"/>
</dbReference>
<dbReference type="GO" id="GO:0050660">
    <property type="term" value="F:flavin adenine dinucleotide binding"/>
    <property type="evidence" value="ECO:0007669"/>
    <property type="project" value="InterPro"/>
</dbReference>
<organism evidence="2 3">
    <name type="scientific">Petrachloros mirabilis ULC683</name>
    <dbReference type="NCBI Taxonomy" id="2781853"/>
    <lineage>
        <taxon>Bacteria</taxon>
        <taxon>Bacillati</taxon>
        <taxon>Cyanobacteriota</taxon>
        <taxon>Cyanophyceae</taxon>
        <taxon>Synechococcales</taxon>
        <taxon>Petrachlorosaceae</taxon>
        <taxon>Petrachloros</taxon>
        <taxon>Petrachloros mirabilis</taxon>
    </lineage>
</organism>
<protein>
    <submittedName>
        <fullName evidence="2">Acyl-CoA dehydrogenase</fullName>
    </submittedName>
</protein>
<sequence length="377" mass="41201">MLVEPVADFLSEVEDFLWRWVAPQSIQIDQDFSVLKQVFQAMGDRNLLTLQVPQQWGGRELDMLTFRQFQERISRYSGALAFLQTQHQSAAALLAQSDNLALQQQYLPKMGTGLIGLGVGISHLRRQGLPRVQARLTDMGFSLSGQVPWVTGAGCFQHFIVGATCANGSAVLGIAPLVSTSQPEGGTLHVSHPLDLVAMASTQTVTVTLQDWHLETDAVVCLKPTGWLQGRDHQDALQHGFFALGCAQAGLDIVATQTSSLSVSSQQAIQSLQADLEDCRQHFYQAQQTSTPYPRQLHLRATAIDLAHRCAQAAVTVSRGAANRLDHPAQRVYREALAFTIFGQTPDILEATLEQLVNPGKFTRTSRPLGSFAGCQD</sequence>
<keyword evidence="3" id="KW-1185">Reference proteome</keyword>
<dbReference type="RefSeq" id="WP_161825837.1">
    <property type="nucleotide sequence ID" value="NZ_WVIC01000025.1"/>
</dbReference>
<feature type="domain" description="Acyl-CoA dehydrogenase/oxidase N-terminal" evidence="1">
    <location>
        <begin position="9"/>
        <end position="113"/>
    </location>
</feature>
<dbReference type="SUPFAM" id="SSF56645">
    <property type="entry name" value="Acyl-CoA dehydrogenase NM domain-like"/>
    <property type="match status" value="1"/>
</dbReference>
<comment type="caution">
    <text evidence="2">The sequence shown here is derived from an EMBL/GenBank/DDBJ whole genome shotgun (WGS) entry which is preliminary data.</text>
</comment>
<dbReference type="Proteomes" id="UP000607397">
    <property type="component" value="Unassembled WGS sequence"/>
</dbReference>
<dbReference type="InterPro" id="IPR046373">
    <property type="entry name" value="Acyl-CoA_Oxase/DH_mid-dom_sf"/>
</dbReference>
<dbReference type="PANTHER" id="PTHR43884">
    <property type="entry name" value="ACYL-COA DEHYDROGENASE"/>
    <property type="match status" value="1"/>
</dbReference>
<dbReference type="SUPFAM" id="SSF47203">
    <property type="entry name" value="Acyl-CoA dehydrogenase C-terminal domain-like"/>
    <property type="match status" value="1"/>
</dbReference>
<dbReference type="Gene3D" id="1.20.140.10">
    <property type="entry name" value="Butyryl-CoA Dehydrogenase, subunit A, domain 3"/>
    <property type="match status" value="1"/>
</dbReference>
<reference evidence="2" key="1">
    <citation type="submission" date="2019-12" db="EMBL/GenBank/DDBJ databases">
        <title>High-Quality draft genome sequences of three cyanobacteria isolated from the limestone walls of the Old Cathedral of Coimbra.</title>
        <authorList>
            <person name="Tiago I."/>
            <person name="Soares F."/>
            <person name="Portugal A."/>
        </authorList>
    </citation>
    <scope>NUCLEOTIDE SEQUENCE [LARGE SCALE GENOMIC DNA]</scope>
    <source>
        <strain evidence="2">C</strain>
    </source>
</reference>
<dbReference type="GO" id="GO:0003995">
    <property type="term" value="F:acyl-CoA dehydrogenase activity"/>
    <property type="evidence" value="ECO:0007669"/>
    <property type="project" value="TreeGrafter"/>
</dbReference>
<dbReference type="PANTHER" id="PTHR43884:SF12">
    <property type="entry name" value="ISOVALERYL-COA DEHYDROGENASE, MITOCHONDRIAL-RELATED"/>
    <property type="match status" value="1"/>
</dbReference>
<dbReference type="InterPro" id="IPR013786">
    <property type="entry name" value="AcylCoA_DH/ox_N"/>
</dbReference>
<gene>
    <name evidence="2" type="ORF">GS597_12735</name>
</gene>
<name>A0A8K2A0J8_9CYAN</name>
<dbReference type="EMBL" id="WVIC01000025">
    <property type="protein sequence ID" value="NCJ07358.1"/>
    <property type="molecule type" value="Genomic_DNA"/>
</dbReference>
<proteinExistence type="predicted"/>
<evidence type="ECO:0000259" key="1">
    <source>
        <dbReference type="Pfam" id="PF02771"/>
    </source>
</evidence>
<evidence type="ECO:0000313" key="3">
    <source>
        <dbReference type="Proteomes" id="UP000607397"/>
    </source>
</evidence>